<dbReference type="RefSeq" id="WP_249097666.1">
    <property type="nucleotide sequence ID" value="NZ_JAMAST010000002.1"/>
</dbReference>
<organism evidence="1 2">
    <name type="scientific">Sporolactobacillus mangiferae</name>
    <dbReference type="NCBI Taxonomy" id="2940498"/>
    <lineage>
        <taxon>Bacteria</taxon>
        <taxon>Bacillati</taxon>
        <taxon>Bacillota</taxon>
        <taxon>Bacilli</taxon>
        <taxon>Bacillales</taxon>
        <taxon>Sporolactobacillaceae</taxon>
        <taxon>Sporolactobacillus</taxon>
    </lineage>
</organism>
<sequence>MMRAEIQMYLDQRPEEKLFVRMHPEWYRMLGRNPQAISRLKSVSDQYYGRTFGQRLDRFNQRVNMMSMLVAMAQAMSEQKSAQREGTLNPDRTA</sequence>
<dbReference type="EMBL" id="JAMAST010000002">
    <property type="protein sequence ID" value="MCL1630964.1"/>
    <property type="molecule type" value="Genomic_DNA"/>
</dbReference>
<protein>
    <submittedName>
        <fullName evidence="1">YlbE-like family protein</fullName>
    </submittedName>
</protein>
<dbReference type="Pfam" id="PF14003">
    <property type="entry name" value="YlbE"/>
    <property type="match status" value="1"/>
</dbReference>
<dbReference type="InterPro" id="IPR025613">
    <property type="entry name" value="YlbE"/>
</dbReference>
<comment type="caution">
    <text evidence="1">The sequence shown here is derived from an EMBL/GenBank/DDBJ whole genome shotgun (WGS) entry which is preliminary data.</text>
</comment>
<accession>A0ABT0M9M1</accession>
<proteinExistence type="predicted"/>
<evidence type="ECO:0000313" key="1">
    <source>
        <dbReference type="EMBL" id="MCL1630964.1"/>
    </source>
</evidence>
<gene>
    <name evidence="1" type="ORF">M3N64_03265</name>
</gene>
<reference evidence="1 2" key="1">
    <citation type="submission" date="2022-05" db="EMBL/GenBank/DDBJ databases">
        <title>Sporolactobacillus sp nov CPB3-1, isolated from tree bark (Mangifera indica L.).</title>
        <authorList>
            <person name="Phuengjayaem S."/>
            <person name="Tanasupawat S."/>
        </authorList>
    </citation>
    <scope>NUCLEOTIDE SEQUENCE [LARGE SCALE GENOMIC DNA]</scope>
    <source>
        <strain evidence="1 2">CPB3-1</strain>
    </source>
</reference>
<evidence type="ECO:0000313" key="2">
    <source>
        <dbReference type="Proteomes" id="UP001203004"/>
    </source>
</evidence>
<keyword evidence="2" id="KW-1185">Reference proteome</keyword>
<name>A0ABT0M9M1_9BACL</name>
<dbReference type="Proteomes" id="UP001203004">
    <property type="component" value="Unassembled WGS sequence"/>
</dbReference>